<sequence>MQQLHATSGAHQQRLATNRRTGLRISAAPTRGALARPASIASLPRATSGRRPAQRLAPHQQPPRVSQQHQPSVACATSARHSVTKRATALARARGEGAPPCAAVPMPE</sequence>
<keyword evidence="3" id="KW-1185">Reference proteome</keyword>
<proteinExistence type="predicted"/>
<accession>A0A2Z6ZTK5</accession>
<reference evidence="2 3" key="1">
    <citation type="journal article" date="2015" name="Proc. Natl. Acad. Sci. U.S.A.">
        <title>The resurrection genome of Boea hygrometrica: A blueprint for survival of dehydration.</title>
        <authorList>
            <person name="Xiao L."/>
            <person name="Yang G."/>
            <person name="Zhang L."/>
            <person name="Yang X."/>
            <person name="Zhao S."/>
            <person name="Ji Z."/>
            <person name="Zhou Q."/>
            <person name="Hu M."/>
            <person name="Wang Y."/>
            <person name="Chen M."/>
            <person name="Xu Y."/>
            <person name="Jin H."/>
            <person name="Xiao X."/>
            <person name="Hu G."/>
            <person name="Bao F."/>
            <person name="Hu Y."/>
            <person name="Wan P."/>
            <person name="Li L."/>
            <person name="Deng X."/>
            <person name="Kuang T."/>
            <person name="Xiang C."/>
            <person name="Zhu J.K."/>
            <person name="Oliver M.J."/>
            <person name="He Y."/>
        </authorList>
    </citation>
    <scope>NUCLEOTIDE SEQUENCE [LARGE SCALE GENOMIC DNA]</scope>
    <source>
        <strain evidence="3">cv. XS01</strain>
    </source>
</reference>
<evidence type="ECO:0000313" key="2">
    <source>
        <dbReference type="EMBL" id="KZT76547.1"/>
    </source>
</evidence>
<protein>
    <submittedName>
        <fullName evidence="2">Late elongated hypocotyl and circadian clock associated-1-like protein 1</fullName>
    </submittedName>
</protein>
<gene>
    <name evidence="2" type="ORF">F511_46429</name>
</gene>
<evidence type="ECO:0000313" key="3">
    <source>
        <dbReference type="Proteomes" id="UP000250235"/>
    </source>
</evidence>
<feature type="region of interest" description="Disordered" evidence="1">
    <location>
        <begin position="1"/>
        <end position="82"/>
    </location>
</feature>
<dbReference type="AlphaFoldDB" id="A0A2Z6ZTK5"/>
<dbReference type="EMBL" id="KV111745">
    <property type="protein sequence ID" value="KZT76547.1"/>
    <property type="molecule type" value="Genomic_DNA"/>
</dbReference>
<evidence type="ECO:0000256" key="1">
    <source>
        <dbReference type="SAM" id="MobiDB-lite"/>
    </source>
</evidence>
<feature type="compositionally biased region" description="Polar residues" evidence="1">
    <location>
        <begin position="1"/>
        <end position="20"/>
    </location>
</feature>
<dbReference type="Proteomes" id="UP000250235">
    <property type="component" value="Unassembled WGS sequence"/>
</dbReference>
<organism evidence="2 3">
    <name type="scientific">Dorcoceras hygrometricum</name>
    <dbReference type="NCBI Taxonomy" id="472368"/>
    <lineage>
        <taxon>Eukaryota</taxon>
        <taxon>Viridiplantae</taxon>
        <taxon>Streptophyta</taxon>
        <taxon>Embryophyta</taxon>
        <taxon>Tracheophyta</taxon>
        <taxon>Spermatophyta</taxon>
        <taxon>Magnoliopsida</taxon>
        <taxon>eudicotyledons</taxon>
        <taxon>Gunneridae</taxon>
        <taxon>Pentapetalae</taxon>
        <taxon>asterids</taxon>
        <taxon>lamiids</taxon>
        <taxon>Lamiales</taxon>
        <taxon>Gesneriaceae</taxon>
        <taxon>Didymocarpoideae</taxon>
        <taxon>Trichosporeae</taxon>
        <taxon>Loxocarpinae</taxon>
        <taxon>Dorcoceras</taxon>
    </lineage>
</organism>
<name>A0A2Z6ZTK5_9LAMI</name>